<accession>A0A2T8IMD8</accession>
<dbReference type="PANTHER" id="PTHR45786">
    <property type="entry name" value="DNA BINDING PROTEIN-LIKE"/>
    <property type="match status" value="1"/>
</dbReference>
<protein>
    <recommendedName>
        <fullName evidence="2">Helitron helicase-like domain-containing protein</fullName>
    </recommendedName>
</protein>
<dbReference type="Proteomes" id="UP000243499">
    <property type="component" value="Chromosome 5"/>
</dbReference>
<organism evidence="1">
    <name type="scientific">Panicum hallii</name>
    <dbReference type="NCBI Taxonomy" id="206008"/>
    <lineage>
        <taxon>Eukaryota</taxon>
        <taxon>Viridiplantae</taxon>
        <taxon>Streptophyta</taxon>
        <taxon>Embryophyta</taxon>
        <taxon>Tracheophyta</taxon>
        <taxon>Spermatophyta</taxon>
        <taxon>Magnoliopsida</taxon>
        <taxon>Liliopsida</taxon>
        <taxon>Poales</taxon>
        <taxon>Poaceae</taxon>
        <taxon>PACMAD clade</taxon>
        <taxon>Panicoideae</taxon>
        <taxon>Panicodae</taxon>
        <taxon>Paniceae</taxon>
        <taxon>Panicinae</taxon>
        <taxon>Panicum</taxon>
        <taxon>Panicum sect. Panicum</taxon>
    </lineage>
</organism>
<dbReference type="EMBL" id="CM008050">
    <property type="protein sequence ID" value="PVH38828.1"/>
    <property type="molecule type" value="Genomic_DNA"/>
</dbReference>
<reference evidence="1" key="1">
    <citation type="submission" date="2018-04" db="EMBL/GenBank/DDBJ databases">
        <title>WGS assembly of Panicum hallii.</title>
        <authorList>
            <person name="Lovell J."/>
            <person name="Jenkins J."/>
            <person name="Lowry D."/>
            <person name="Mamidi S."/>
            <person name="Sreedasyam A."/>
            <person name="Weng X."/>
            <person name="Barry K."/>
            <person name="Bonette J."/>
            <person name="Campitelli B."/>
            <person name="Daum C."/>
            <person name="Gordon S."/>
            <person name="Gould B."/>
            <person name="Lipzen A."/>
            <person name="Macqueen A."/>
            <person name="Palacio-Mejia J."/>
            <person name="Plott C."/>
            <person name="Shakirov E."/>
            <person name="Shu S."/>
            <person name="Yoshinaga Y."/>
            <person name="Zane M."/>
            <person name="Rokhsar D."/>
            <person name="Grimwood J."/>
            <person name="Schmutz J."/>
            <person name="Juenger T."/>
        </authorList>
    </citation>
    <scope>NUCLEOTIDE SEQUENCE [LARGE SCALE GENOMIC DNA]</scope>
    <source>
        <strain evidence="1">FIL2</strain>
    </source>
</reference>
<name>A0A2T8IMD8_9POAL</name>
<gene>
    <name evidence="1" type="ORF">PAHAL_5G365300</name>
</gene>
<sequence>MLVKPISDRVIFQLKHIVTYPMLPILFFYTKGTNTTANKDPMPNNPSKTYAHYAGSTNNTHDAVDEMQPGMVEDDSDEDIIFEDDDEEDKGYLFAGQKDDADEDDEVDIGDDDLNVIEVPDPHAAVYANVPSETHMLKPVDNCEYCNAKKFESEPPGFCCRSGKIHLSTPDTPLALMRLWTRSDPNARNFRANIRFFNGHFSFTSMYCHLDRMTTNMRNAGAYTFHAHGQIYHNIRSFGK</sequence>
<evidence type="ECO:0008006" key="2">
    <source>
        <dbReference type="Google" id="ProtNLM"/>
    </source>
</evidence>
<proteinExistence type="predicted"/>
<dbReference type="Gramene" id="PVH38828">
    <property type="protein sequence ID" value="PVH38828"/>
    <property type="gene ID" value="PAHAL_5G365300"/>
</dbReference>
<evidence type="ECO:0000313" key="1">
    <source>
        <dbReference type="EMBL" id="PVH38828.1"/>
    </source>
</evidence>
<dbReference type="AlphaFoldDB" id="A0A2T8IMD8"/>